<dbReference type="InterPro" id="IPR036097">
    <property type="entry name" value="HisK_dim/P_sf"/>
</dbReference>
<dbReference type="PRINTS" id="PR00344">
    <property type="entry name" value="BCTRLSENSOR"/>
</dbReference>
<dbReference type="PANTHER" id="PTHR43047">
    <property type="entry name" value="TWO-COMPONENT HISTIDINE PROTEIN KINASE"/>
    <property type="match status" value="1"/>
</dbReference>
<feature type="transmembrane region" description="Helical" evidence="9">
    <location>
        <begin position="99"/>
        <end position="115"/>
    </location>
</feature>
<comment type="subcellular location">
    <subcellularLocation>
        <location evidence="2">Cell membrane</location>
    </subcellularLocation>
</comment>
<dbReference type="InterPro" id="IPR004358">
    <property type="entry name" value="Sig_transdc_His_kin-like_C"/>
</dbReference>
<evidence type="ECO:0000256" key="5">
    <source>
        <dbReference type="ARBA" id="ARBA00022679"/>
    </source>
</evidence>
<dbReference type="Gene3D" id="3.30.565.10">
    <property type="entry name" value="Histidine kinase-like ATPase, C-terminal domain"/>
    <property type="match status" value="1"/>
</dbReference>
<comment type="catalytic activity">
    <reaction evidence="1">
        <text>ATP + protein L-histidine = ADP + protein N-phospho-L-histidine.</text>
        <dbReference type="EC" id="2.7.13.3"/>
    </reaction>
</comment>
<evidence type="ECO:0000313" key="12">
    <source>
        <dbReference type="Proteomes" id="UP001209654"/>
    </source>
</evidence>
<keyword evidence="5" id="KW-0808">Transferase</keyword>
<reference evidence="11 12" key="1">
    <citation type="journal article" date="2023" name="Int. J. Syst. Evol. Microbiol.">
        <title>Arthrobacter mangrovi sp. nov., an actinobacterium isolated from the rhizosphere of a mangrove.</title>
        <authorList>
            <person name="Hamada M."/>
            <person name="Saitou S."/>
            <person name="Enomoto N."/>
            <person name="Nanri K."/>
            <person name="Hidaka K."/>
            <person name="Miura T."/>
            <person name="Tamura T."/>
        </authorList>
    </citation>
    <scope>NUCLEOTIDE SEQUENCE [LARGE SCALE GENOMIC DNA]</scope>
    <source>
        <strain evidence="11 12">NBRC 112813</strain>
    </source>
</reference>
<feature type="transmembrane region" description="Helical" evidence="9">
    <location>
        <begin position="171"/>
        <end position="192"/>
    </location>
</feature>
<feature type="domain" description="Histidine kinase" evidence="10">
    <location>
        <begin position="356"/>
        <end position="569"/>
    </location>
</feature>
<dbReference type="EMBL" id="BRVS01000009">
    <property type="protein sequence ID" value="GLB67905.1"/>
    <property type="molecule type" value="Genomic_DNA"/>
</dbReference>
<dbReference type="SUPFAM" id="SSF55785">
    <property type="entry name" value="PYP-like sensor domain (PAS domain)"/>
    <property type="match status" value="1"/>
</dbReference>
<evidence type="ECO:0000256" key="1">
    <source>
        <dbReference type="ARBA" id="ARBA00000085"/>
    </source>
</evidence>
<evidence type="ECO:0000256" key="3">
    <source>
        <dbReference type="ARBA" id="ARBA00012438"/>
    </source>
</evidence>
<dbReference type="SMART" id="SM00388">
    <property type="entry name" value="HisKA"/>
    <property type="match status" value="1"/>
</dbReference>
<dbReference type="InterPro" id="IPR003594">
    <property type="entry name" value="HATPase_dom"/>
</dbReference>
<keyword evidence="9" id="KW-0472">Membrane</keyword>
<dbReference type="InterPro" id="IPR005467">
    <property type="entry name" value="His_kinase_dom"/>
</dbReference>
<proteinExistence type="predicted"/>
<sequence>MPWITVQPAGLPVILERRRMPQLRAQLPFARNFHSLGLRTRVVLCQLPLVSCMLVVTSVFALAEPAMFANPLFTLCLLLHAVLLAACAVVPWERLPERSFQIVPVLDFVLIALLLHAVGRTYSNLMLLLVFPVIWLSVSKFKSRILVAFAGTLATALVPLLAPGGLDAGHLLRLVLLPSVMLAISISVHIIANNMDFQRDQLAVKEAEVRRLLAASREREQLLHAVVDSIDVGLVALDAEGRVTLTNRQQDAFAVRAGTSRDAAPDLQQGRQRIYDGDGVTFLAPESRPVRRAAEKQDVAGQLLWLGEEPQRIAVSATARSIEGQDGDCPGGSVVLFKDVTNQLAELAAKDDFMSGISHELRTPLTSILAYLELALEHPDLPAEVAAHLEVADRNAERLLTLISDFLSASAGTLEIRPEPTDLADVVRAAVQSAAATAAAKDIALDNQVDHELVAAADPARMGQVLDNLLSNAIKYSPAGSTVSIRGWQHAGASVLEVADTGYGMDDADRLRVFDRFFRSSSARRSGIHGTGLGLVVTKEIVERHGGTIDVASALGEGTTFTVTLPAAEGRSSSAATKPEAGSGGLRNRAAT</sequence>
<evidence type="ECO:0000256" key="4">
    <source>
        <dbReference type="ARBA" id="ARBA00022553"/>
    </source>
</evidence>
<keyword evidence="9" id="KW-1133">Transmembrane helix</keyword>
<evidence type="ECO:0000313" key="11">
    <source>
        <dbReference type="EMBL" id="GLB67905.1"/>
    </source>
</evidence>
<dbReference type="Proteomes" id="UP001209654">
    <property type="component" value="Unassembled WGS sequence"/>
</dbReference>
<dbReference type="SUPFAM" id="SSF55874">
    <property type="entry name" value="ATPase domain of HSP90 chaperone/DNA topoisomerase II/histidine kinase"/>
    <property type="match status" value="1"/>
</dbReference>
<dbReference type="Gene3D" id="1.10.287.130">
    <property type="match status" value="1"/>
</dbReference>
<dbReference type="PROSITE" id="PS50109">
    <property type="entry name" value="HIS_KIN"/>
    <property type="match status" value="1"/>
</dbReference>
<dbReference type="InterPro" id="IPR035965">
    <property type="entry name" value="PAS-like_dom_sf"/>
</dbReference>
<evidence type="ECO:0000256" key="7">
    <source>
        <dbReference type="ARBA" id="ARBA00023012"/>
    </source>
</evidence>
<name>A0ABQ5MVD3_9MICC</name>
<protein>
    <recommendedName>
        <fullName evidence="3">histidine kinase</fullName>
        <ecNumber evidence="3">2.7.13.3</ecNumber>
    </recommendedName>
</protein>
<dbReference type="SMART" id="SM00387">
    <property type="entry name" value="HATPase_c"/>
    <property type="match status" value="1"/>
</dbReference>
<feature type="transmembrane region" description="Helical" evidence="9">
    <location>
        <begin position="145"/>
        <end position="165"/>
    </location>
</feature>
<dbReference type="EC" id="2.7.13.3" evidence="3"/>
<keyword evidence="12" id="KW-1185">Reference proteome</keyword>
<keyword evidence="9" id="KW-0812">Transmembrane</keyword>
<dbReference type="InterPro" id="IPR036890">
    <property type="entry name" value="HATPase_C_sf"/>
</dbReference>
<dbReference type="CDD" id="cd00075">
    <property type="entry name" value="HATPase"/>
    <property type="match status" value="1"/>
</dbReference>
<evidence type="ECO:0000256" key="6">
    <source>
        <dbReference type="ARBA" id="ARBA00022777"/>
    </source>
</evidence>
<dbReference type="GO" id="GO:0016301">
    <property type="term" value="F:kinase activity"/>
    <property type="evidence" value="ECO:0007669"/>
    <property type="project" value="UniProtKB-KW"/>
</dbReference>
<feature type="transmembrane region" description="Helical" evidence="9">
    <location>
        <begin position="42"/>
        <end position="62"/>
    </location>
</feature>
<organism evidence="11 12">
    <name type="scientific">Arthrobacter mangrovi</name>
    <dbReference type="NCBI Taxonomy" id="2966350"/>
    <lineage>
        <taxon>Bacteria</taxon>
        <taxon>Bacillati</taxon>
        <taxon>Actinomycetota</taxon>
        <taxon>Actinomycetes</taxon>
        <taxon>Micrococcales</taxon>
        <taxon>Micrococcaceae</taxon>
        <taxon>Arthrobacter</taxon>
    </lineage>
</organism>
<dbReference type="Pfam" id="PF00512">
    <property type="entry name" value="HisKA"/>
    <property type="match status" value="1"/>
</dbReference>
<accession>A0ABQ5MVD3</accession>
<keyword evidence="4" id="KW-0597">Phosphoprotein</keyword>
<feature type="region of interest" description="Disordered" evidence="8">
    <location>
        <begin position="566"/>
        <end position="592"/>
    </location>
</feature>
<keyword evidence="6 11" id="KW-0418">Kinase</keyword>
<keyword evidence="7" id="KW-0902">Two-component regulatory system</keyword>
<dbReference type="CDD" id="cd00082">
    <property type="entry name" value="HisKA"/>
    <property type="match status" value="1"/>
</dbReference>
<gene>
    <name evidence="11" type="ORF">AHIS1636_23450</name>
</gene>
<dbReference type="InterPro" id="IPR003661">
    <property type="entry name" value="HisK_dim/P_dom"/>
</dbReference>
<dbReference type="Pfam" id="PF02518">
    <property type="entry name" value="HATPase_c"/>
    <property type="match status" value="1"/>
</dbReference>
<dbReference type="SUPFAM" id="SSF47384">
    <property type="entry name" value="Homodimeric domain of signal transducing histidine kinase"/>
    <property type="match status" value="1"/>
</dbReference>
<dbReference type="Gene3D" id="3.30.450.20">
    <property type="entry name" value="PAS domain"/>
    <property type="match status" value="1"/>
</dbReference>
<evidence type="ECO:0000256" key="8">
    <source>
        <dbReference type="SAM" id="MobiDB-lite"/>
    </source>
</evidence>
<evidence type="ECO:0000256" key="2">
    <source>
        <dbReference type="ARBA" id="ARBA00004236"/>
    </source>
</evidence>
<dbReference type="PANTHER" id="PTHR43047:SF72">
    <property type="entry name" value="OSMOSENSING HISTIDINE PROTEIN KINASE SLN1"/>
    <property type="match status" value="1"/>
</dbReference>
<comment type="caution">
    <text evidence="11">The sequence shown here is derived from an EMBL/GenBank/DDBJ whole genome shotgun (WGS) entry which is preliminary data.</text>
</comment>
<feature type="transmembrane region" description="Helical" evidence="9">
    <location>
        <begin position="68"/>
        <end position="92"/>
    </location>
</feature>
<evidence type="ECO:0000256" key="9">
    <source>
        <dbReference type="SAM" id="Phobius"/>
    </source>
</evidence>
<evidence type="ECO:0000259" key="10">
    <source>
        <dbReference type="PROSITE" id="PS50109"/>
    </source>
</evidence>